<comment type="caution">
    <text evidence="5">The sequence shown here is derived from an EMBL/GenBank/DDBJ whole genome shotgun (WGS) entry which is preliminary data.</text>
</comment>
<proteinExistence type="inferred from homology"/>
<dbReference type="Pfam" id="PF00535">
    <property type="entry name" value="Glycos_transf_2"/>
    <property type="match status" value="1"/>
</dbReference>
<evidence type="ECO:0000256" key="3">
    <source>
        <dbReference type="ARBA" id="ARBA00022679"/>
    </source>
</evidence>
<dbReference type="RefSeq" id="WP_130854354.1">
    <property type="nucleotide sequence ID" value="NZ_JBHLWO010000001.1"/>
</dbReference>
<evidence type="ECO:0000313" key="5">
    <source>
        <dbReference type="EMBL" id="MFC0317905.1"/>
    </source>
</evidence>
<dbReference type="SUPFAM" id="SSF53448">
    <property type="entry name" value="Nucleotide-diphospho-sugar transferases"/>
    <property type="match status" value="1"/>
</dbReference>
<dbReference type="PANTHER" id="PTHR43179:SF12">
    <property type="entry name" value="GALACTOFURANOSYLTRANSFERASE GLFT2"/>
    <property type="match status" value="1"/>
</dbReference>
<name>A0ABV6HIG5_9SPHI</name>
<reference evidence="5 6" key="1">
    <citation type="submission" date="2024-09" db="EMBL/GenBank/DDBJ databases">
        <authorList>
            <person name="Sun Q."/>
            <person name="Mori K."/>
        </authorList>
    </citation>
    <scope>NUCLEOTIDE SEQUENCE [LARGE SCALE GENOMIC DNA]</scope>
    <source>
        <strain evidence="5 6">CCM 7765</strain>
    </source>
</reference>
<evidence type="ECO:0000259" key="4">
    <source>
        <dbReference type="Pfam" id="PF00535"/>
    </source>
</evidence>
<dbReference type="EC" id="2.4.-.-" evidence="5"/>
<keyword evidence="2 5" id="KW-0328">Glycosyltransferase</keyword>
<evidence type="ECO:0000256" key="1">
    <source>
        <dbReference type="ARBA" id="ARBA00006739"/>
    </source>
</evidence>
<gene>
    <name evidence="5" type="ORF">ACFFI0_06275</name>
</gene>
<dbReference type="PANTHER" id="PTHR43179">
    <property type="entry name" value="RHAMNOSYLTRANSFERASE WBBL"/>
    <property type="match status" value="1"/>
</dbReference>
<accession>A0ABV6HIG5</accession>
<dbReference type="InterPro" id="IPR029044">
    <property type="entry name" value="Nucleotide-diphossugar_trans"/>
</dbReference>
<sequence length="341" mass="39454">MNEESLYIVVLNWNGYEDTCLCIDSILNSSFDKYTIVLVDNGSELEQLNRLNVYCQKKFKHIVNYNGNDVLMTEPLPIGESLKKIKSNDKIVIIKNESNLGFAPGNNVALRFIKAIGGRYAMLLNNDTEVLEDSLSKMFEVMLNKKPATVIPQIRYFNPSDIIWNCGGKITWYGARRYYYFREHTSKVSKKEILQVDYATGCALMMDLDKTGLLSEKFFFGEEDFELSLRLKKAKLEQLCVLNSIILHKVGTSRKKVSSDKLGPICYHYAMRLSDLKDYQSLINWYITVFAHIASSYIVLRRDTSISPIKFLRFWKTTLKVVKRTDKFTREIFLNLTRKGI</sequence>
<comment type="similarity">
    <text evidence="1">Belongs to the glycosyltransferase 2 family.</text>
</comment>
<dbReference type="Gene3D" id="3.90.550.10">
    <property type="entry name" value="Spore Coat Polysaccharide Biosynthesis Protein SpsA, Chain A"/>
    <property type="match status" value="1"/>
</dbReference>
<evidence type="ECO:0000313" key="6">
    <source>
        <dbReference type="Proteomes" id="UP001589774"/>
    </source>
</evidence>
<organism evidence="5 6">
    <name type="scientific">Olivibacter oleidegradans</name>
    <dbReference type="NCBI Taxonomy" id="760123"/>
    <lineage>
        <taxon>Bacteria</taxon>
        <taxon>Pseudomonadati</taxon>
        <taxon>Bacteroidota</taxon>
        <taxon>Sphingobacteriia</taxon>
        <taxon>Sphingobacteriales</taxon>
        <taxon>Sphingobacteriaceae</taxon>
        <taxon>Olivibacter</taxon>
    </lineage>
</organism>
<protein>
    <submittedName>
        <fullName evidence="5">Glycosyltransferase</fullName>
        <ecNumber evidence="5">2.4.-.-</ecNumber>
    </submittedName>
</protein>
<dbReference type="GO" id="GO:0016757">
    <property type="term" value="F:glycosyltransferase activity"/>
    <property type="evidence" value="ECO:0007669"/>
    <property type="project" value="UniProtKB-KW"/>
</dbReference>
<feature type="domain" description="Glycosyltransferase 2-like" evidence="4">
    <location>
        <begin position="83"/>
        <end position="177"/>
    </location>
</feature>
<keyword evidence="3 5" id="KW-0808">Transferase</keyword>
<keyword evidence="6" id="KW-1185">Reference proteome</keyword>
<dbReference type="InterPro" id="IPR001173">
    <property type="entry name" value="Glyco_trans_2-like"/>
</dbReference>
<evidence type="ECO:0000256" key="2">
    <source>
        <dbReference type="ARBA" id="ARBA00022676"/>
    </source>
</evidence>
<dbReference type="EMBL" id="JBHLWO010000001">
    <property type="protein sequence ID" value="MFC0317905.1"/>
    <property type="molecule type" value="Genomic_DNA"/>
</dbReference>
<dbReference type="Proteomes" id="UP001589774">
    <property type="component" value="Unassembled WGS sequence"/>
</dbReference>